<dbReference type="PANTHER" id="PTHR31911:SF1">
    <property type="entry name" value="FAMILY WITH SEQUENCE SIMILARITY 133 MEMBER B-RELATED"/>
    <property type="match status" value="1"/>
</dbReference>
<dbReference type="PANTHER" id="PTHR31911">
    <property type="entry name" value="PROTEIN FAM133"/>
    <property type="match status" value="1"/>
</dbReference>
<gene>
    <name evidence="3" type="ORF">AM588_10001726</name>
</gene>
<comment type="similarity">
    <text evidence="1">Belongs to the FAM133 family.</text>
</comment>
<evidence type="ECO:0000313" key="3">
    <source>
        <dbReference type="EMBL" id="KUF88128.1"/>
    </source>
</evidence>
<feature type="compositionally biased region" description="Basic and acidic residues" evidence="2">
    <location>
        <begin position="97"/>
        <end position="112"/>
    </location>
</feature>
<evidence type="ECO:0000313" key="4">
    <source>
        <dbReference type="Proteomes" id="UP000054636"/>
    </source>
</evidence>
<proteinExistence type="inferred from homology"/>
<protein>
    <submittedName>
        <fullName evidence="3">Uncharacterized protein</fullName>
    </submittedName>
</protein>
<evidence type="ECO:0000256" key="2">
    <source>
        <dbReference type="SAM" id="MobiDB-lite"/>
    </source>
</evidence>
<feature type="compositionally biased region" description="Low complexity" evidence="2">
    <location>
        <begin position="120"/>
        <end position="131"/>
    </location>
</feature>
<feature type="region of interest" description="Disordered" evidence="2">
    <location>
        <begin position="92"/>
        <end position="174"/>
    </location>
</feature>
<organism evidence="3 4">
    <name type="scientific">Phytophthora nicotianae</name>
    <name type="common">Potato buckeye rot agent</name>
    <name type="synonym">Phytophthora parasitica</name>
    <dbReference type="NCBI Taxonomy" id="4792"/>
    <lineage>
        <taxon>Eukaryota</taxon>
        <taxon>Sar</taxon>
        <taxon>Stramenopiles</taxon>
        <taxon>Oomycota</taxon>
        <taxon>Peronosporomycetes</taxon>
        <taxon>Peronosporales</taxon>
        <taxon>Peronosporaceae</taxon>
        <taxon>Phytophthora</taxon>
    </lineage>
</organism>
<dbReference type="InterPro" id="IPR026766">
    <property type="entry name" value="Fam133"/>
</dbReference>
<name>A0A0W8CV46_PHYNI</name>
<comment type="caution">
    <text evidence="3">The sequence shown here is derived from an EMBL/GenBank/DDBJ whole genome shotgun (WGS) entry which is preliminary data.</text>
</comment>
<dbReference type="Proteomes" id="UP000054636">
    <property type="component" value="Unassembled WGS sequence"/>
</dbReference>
<sequence length="401" mass="45203">MTILSLYERILSHVNASELRRSSNAILQEEYSALDKSVGDVIATYAKVEEVRDAVNQLEQGKALTRRSNTLLEVMDSTLQLQQELHSKLTELADGMKVGDENKMGKRKRDEKEQEEDASSSDSSSSSSSSSSEDDSDVDEAEDLSKHKMQRVVGQSKQSNARKSATTSDKKDNSDLSLAHDTLAFLSKIRTVDQKIESTIKNQWAETLFNLKLILNRLSSRYAHTTDKSTAQVTARALEAAVVAFTMLESTPELAEDVRALFAVLSDACSKNEMLRFYFHRRADNLLIKLNEKRKQSTEKSHAPPTTSKTTRKMMDRLKAIITQVEQWQDGIFALNQLDKAIKGFGEVMSYKSKDWNALADPNSRACMDKLVGCIQFIKKQAHHDKYLKAVNKWKRSVVKN</sequence>
<dbReference type="AlphaFoldDB" id="A0A0W8CV46"/>
<accession>A0A0W8CV46</accession>
<evidence type="ECO:0000256" key="1">
    <source>
        <dbReference type="ARBA" id="ARBA00009569"/>
    </source>
</evidence>
<dbReference type="EMBL" id="LNFP01001023">
    <property type="protein sequence ID" value="KUF88128.1"/>
    <property type="molecule type" value="Genomic_DNA"/>
</dbReference>
<feature type="compositionally biased region" description="Polar residues" evidence="2">
    <location>
        <begin position="153"/>
        <end position="167"/>
    </location>
</feature>
<reference evidence="3 4" key="1">
    <citation type="submission" date="2015-11" db="EMBL/GenBank/DDBJ databases">
        <title>Genomes and virulence difference between two physiological races of Phytophthora nicotianae.</title>
        <authorList>
            <person name="Liu H."/>
            <person name="Ma X."/>
            <person name="Yu H."/>
            <person name="Fang D."/>
            <person name="Li Y."/>
            <person name="Wang X."/>
            <person name="Wang W."/>
            <person name="Dong Y."/>
            <person name="Xiao B."/>
        </authorList>
    </citation>
    <scope>NUCLEOTIDE SEQUENCE [LARGE SCALE GENOMIC DNA]</scope>
    <source>
        <strain evidence="4">race 1</strain>
    </source>
</reference>
<feature type="compositionally biased region" description="Acidic residues" evidence="2">
    <location>
        <begin position="132"/>
        <end position="142"/>
    </location>
</feature>